<dbReference type="Gene3D" id="3.40.50.1820">
    <property type="entry name" value="alpha/beta hydrolase"/>
    <property type="match status" value="1"/>
</dbReference>
<reference evidence="3 4" key="1">
    <citation type="submission" date="2016-10" db="EMBL/GenBank/DDBJ databases">
        <title>Silvanigrella aquatica sp. nov., isolated from a freshwater lake located in the Black Forest, Germany, description of Silvanigrellaceae fam. nov., Silvanigrellales ord. nov., reclassification of the order Bdellovibrionales in the class Oligoflexia, reclassification of the families Bacteriovoracaceae and Halobacteriovoraceae in the new order Bacteriovoracales ord. nov., and reclassification of the family Pseudobacteriovoracaceae in the order Oligoflexiales.</title>
        <authorList>
            <person name="Hahn M.W."/>
            <person name="Schmidt J."/>
            <person name="Koll U."/>
            <person name="Rohde M."/>
            <person name="Verbag S."/>
            <person name="Pitt A."/>
            <person name="Nakai R."/>
            <person name="Naganuma T."/>
            <person name="Lang E."/>
        </authorList>
    </citation>
    <scope>NUCLEOTIDE SEQUENCE [LARGE SCALE GENOMIC DNA]</scope>
    <source>
        <strain evidence="3 4">MWH-Nonnen-W8red</strain>
    </source>
</reference>
<dbReference type="PANTHER" id="PTHR11487">
    <property type="entry name" value="THIOESTERASE"/>
    <property type="match status" value="1"/>
</dbReference>
<sequence length="255" mass="29666">MLAYHNHIYHKKSDESAKLRILFIHHAGGSAIHYFQFSDLFPKYWDISFLEIPGRGTEKSNYKVENRENLYSLFDEISSSISDIPLALFGHSFGAHIAYELAQYFQLKKNSPLIWLGISGKKPPHIYLKNKSDYEPAYLRSFDSLLQWLKSMGGTPQEFFNSPELMDYFIPILRNDLKLCHNLETSLPHFPKLEIPIGLFSGISDNRVSLEAIKEWELYSIFPTQLEKFAGGHFYFQNAEQILTDKIVNQIHHYL</sequence>
<dbReference type="Proteomes" id="UP000184731">
    <property type="component" value="Chromosome"/>
</dbReference>
<dbReference type="InterPro" id="IPR029058">
    <property type="entry name" value="AB_hydrolase_fold"/>
</dbReference>
<gene>
    <name evidence="3" type="ORF">AXG55_09435</name>
</gene>
<dbReference type="RefSeq" id="WP_233231116.1">
    <property type="nucleotide sequence ID" value="NZ_CP017834.1"/>
</dbReference>
<proteinExistence type="inferred from homology"/>
<dbReference type="InterPro" id="IPR012223">
    <property type="entry name" value="TEII"/>
</dbReference>
<dbReference type="PANTHER" id="PTHR11487:SF0">
    <property type="entry name" value="S-ACYL FATTY ACID SYNTHASE THIOESTERASE, MEDIUM CHAIN"/>
    <property type="match status" value="1"/>
</dbReference>
<keyword evidence="4" id="KW-1185">Reference proteome</keyword>
<dbReference type="EMBL" id="CP017834">
    <property type="protein sequence ID" value="APJ04117.1"/>
    <property type="molecule type" value="Genomic_DNA"/>
</dbReference>
<feature type="domain" description="Thioesterase" evidence="2">
    <location>
        <begin position="21"/>
        <end position="253"/>
    </location>
</feature>
<organism evidence="3 4">
    <name type="scientific">Silvanigrella aquatica</name>
    <dbReference type="NCBI Taxonomy" id="1915309"/>
    <lineage>
        <taxon>Bacteria</taxon>
        <taxon>Pseudomonadati</taxon>
        <taxon>Bdellovibrionota</taxon>
        <taxon>Oligoflexia</taxon>
        <taxon>Silvanigrellales</taxon>
        <taxon>Silvanigrellaceae</taxon>
        <taxon>Silvanigrella</taxon>
    </lineage>
</organism>
<dbReference type="InterPro" id="IPR001031">
    <property type="entry name" value="Thioesterase"/>
</dbReference>
<comment type="similarity">
    <text evidence="1">Belongs to the thioesterase family.</text>
</comment>
<dbReference type="GO" id="GO:0008610">
    <property type="term" value="P:lipid biosynthetic process"/>
    <property type="evidence" value="ECO:0007669"/>
    <property type="project" value="TreeGrafter"/>
</dbReference>
<dbReference type="Pfam" id="PF00975">
    <property type="entry name" value="Thioesterase"/>
    <property type="match status" value="1"/>
</dbReference>
<evidence type="ECO:0000259" key="2">
    <source>
        <dbReference type="Pfam" id="PF00975"/>
    </source>
</evidence>
<accession>A0A1L4D1P4</accession>
<name>A0A1L4D1P4_9BACT</name>
<evidence type="ECO:0000313" key="3">
    <source>
        <dbReference type="EMBL" id="APJ04117.1"/>
    </source>
</evidence>
<dbReference type="STRING" id="1915309.AXG55_09435"/>
<dbReference type="SUPFAM" id="SSF53474">
    <property type="entry name" value="alpha/beta-Hydrolases"/>
    <property type="match status" value="1"/>
</dbReference>
<dbReference type="AlphaFoldDB" id="A0A1L4D1P4"/>
<protein>
    <recommendedName>
        <fullName evidence="2">Thioesterase domain-containing protein</fullName>
    </recommendedName>
</protein>
<evidence type="ECO:0000256" key="1">
    <source>
        <dbReference type="ARBA" id="ARBA00007169"/>
    </source>
</evidence>
<evidence type="ECO:0000313" key="4">
    <source>
        <dbReference type="Proteomes" id="UP000184731"/>
    </source>
</evidence>
<dbReference type="KEGG" id="saqi:AXG55_09435"/>